<dbReference type="InterPro" id="IPR025178">
    <property type="entry name" value="Lnb_N"/>
</dbReference>
<comment type="caution">
    <text evidence="3">The sequence shown here is derived from an EMBL/GenBank/DDBJ whole genome shotgun (WGS) entry which is preliminary data.</text>
</comment>
<evidence type="ECO:0000259" key="2">
    <source>
        <dbReference type="Pfam" id="PF25222"/>
    </source>
</evidence>
<accession>A0A9X3EEJ1</accession>
<dbReference type="EMBL" id="JAPNOA010000025">
    <property type="protein sequence ID" value="MCY0965245.1"/>
    <property type="molecule type" value="Genomic_DNA"/>
</dbReference>
<proteinExistence type="predicted"/>
<dbReference type="Proteomes" id="UP001150830">
    <property type="component" value="Unassembled WGS sequence"/>
</dbReference>
<reference evidence="3" key="1">
    <citation type="submission" date="2022-11" db="EMBL/GenBank/DDBJ databases">
        <title>Parathalassolutuus dongxingensis gen. nov., sp. nov., a novel member of family Oceanospirillaceae isolated from a coastal shrimp pond in Guangxi, China.</title>
        <authorList>
            <person name="Chen H."/>
        </authorList>
    </citation>
    <scope>NUCLEOTIDE SEQUENCE</scope>
    <source>
        <strain evidence="3">G-43</strain>
    </source>
</reference>
<evidence type="ECO:0000313" key="4">
    <source>
        <dbReference type="Proteomes" id="UP001150830"/>
    </source>
</evidence>
<keyword evidence="4" id="KW-1185">Reference proteome</keyword>
<organism evidence="3 4">
    <name type="scientific">Parathalassolituus penaei</name>
    <dbReference type="NCBI Taxonomy" id="2997323"/>
    <lineage>
        <taxon>Bacteria</taxon>
        <taxon>Pseudomonadati</taxon>
        <taxon>Pseudomonadota</taxon>
        <taxon>Gammaproteobacteria</taxon>
        <taxon>Oceanospirillales</taxon>
        <taxon>Oceanospirillaceae</taxon>
        <taxon>Parathalassolituus</taxon>
    </lineage>
</organism>
<feature type="domain" description="DUF7840" evidence="2">
    <location>
        <begin position="409"/>
        <end position="616"/>
    </location>
</feature>
<dbReference type="InterPro" id="IPR057162">
    <property type="entry name" value="DUF7840"/>
</dbReference>
<gene>
    <name evidence="3" type="ORF">OUO13_08615</name>
</gene>
<protein>
    <submittedName>
        <fullName evidence="3">DUF4105 domain-containing protein</fullName>
    </submittedName>
</protein>
<feature type="domain" description="Lnb N-terminal periplasmic" evidence="1">
    <location>
        <begin position="131"/>
        <end position="296"/>
    </location>
</feature>
<dbReference type="AlphaFoldDB" id="A0A9X3EEJ1"/>
<name>A0A9X3EEJ1_9GAMM</name>
<evidence type="ECO:0000259" key="1">
    <source>
        <dbReference type="Pfam" id="PF13387"/>
    </source>
</evidence>
<dbReference type="Pfam" id="PF25222">
    <property type="entry name" value="DUF7840"/>
    <property type="match status" value="1"/>
</dbReference>
<dbReference type="Pfam" id="PF13387">
    <property type="entry name" value="Lnb_N"/>
    <property type="match status" value="1"/>
</dbReference>
<sequence length="617" mass="70553">MRSQGNRAQRWSAGLVLVVMGWLLVLQVRADEPAVMPPLADAYQAEAQELLADADVRARWLALLHIQQGRLQIENPQFLLSLPDYSPEREMALTRTLFERDANNICRFPARHLFLQQAGVRVPARPACADFEAFTRKIPADTVSVVYATEYLTETTSMMGHGMLALSGTNGDGNPAAYAVTFFTEIDTYNPVSLFYQTIIAGKDGFFIVQSLSAHYRYYLLEYQRPVWRYDIRMDADQRQLLQAHVWELKQFDILYQFDTLNCATMALDLLALAYPDINQDVGWVSPLDVARIVEQRGIVSGTRIDLASRWQTRRLSYELGSDGREAALALLDPETPVPTEPVTLADDEQQRKIQQLALHYQDWRYETGLISEVEWQQGLQRLPERADLADPEADAAYRRPMLNPLDAQMSFGVRQEDQRSWMLLNWVPAGHQLTDDYRHNFTEYELQVMAPTLKVSDTGEVRLHRLQIFSAAGMTPYESLTGGWSGRLALGIEPVVDEKLDTHSAFQLQTAGGLGLALNDSWTAYGLLGVGTDLRPAERYGWVAPEVGTYFYWAEGLKTRLFWKPRWRLQQELLQQTGFSQTLTFSPQHALLLEADQWRSAELQRTDVQLQWRWYY</sequence>
<evidence type="ECO:0000313" key="3">
    <source>
        <dbReference type="EMBL" id="MCY0965245.1"/>
    </source>
</evidence>
<dbReference type="RefSeq" id="WP_283173458.1">
    <property type="nucleotide sequence ID" value="NZ_JAPNOA010000025.1"/>
</dbReference>